<accession>A0ABW5YQ02</accession>
<dbReference type="Proteomes" id="UP001597534">
    <property type="component" value="Unassembled WGS sequence"/>
</dbReference>
<evidence type="ECO:0000313" key="1">
    <source>
        <dbReference type="EMBL" id="MFD2892797.1"/>
    </source>
</evidence>
<gene>
    <name evidence="1" type="ORF">ACFS5J_12320</name>
</gene>
<sequence length="792" mass="84928">MEKTIFRIKCVQEYCCTFLIKHFTHLVLVLFLFSQQFVSAQLVAGAAVKANFGVEADAYANHQQVTPVGDDDPSIQSYVGVDDWFERKSTTPSNQFTFPLSGLLTEIGPWDGAGFGVINQSAGTPTGNVAFERRLSVTTPTFPYPYPIVNGYLWIDGVYGRDTYSGQGNNDATIFAGTSDKNSDNPSTWSLGSGSIPQKVDIIDVYAHLRGEGPKLPDMTDPRPFNTLWAFAAASLRETSGSKHIDFEYFRDKVEVQGNAFINTGNDGGRTAFTFDSDGNVVTPGTIIISIDYENGGTRPDVRIRVWMEQSTFNNLVAAELGGTMPDRPFNVIPGSFVTGEQSGNFGYARIISTTPLGGNPFIWGRVNTEGNTLGPPWGTRAGENALLSPFYLQYQLVEIGINLTAFGLDKRSTTNPCSNILGSLVVKTRSSAGGQGDSFTSEQKDFAGPYIFGTAIDPELNLNKDGDLTCLDPDAIITASVGPDDDASAFEFNFYGPDPDINDNSNNNPVLDYGPLLPGVGLTRPVTVGGTYTVIITSPAFPGCQRIAQVIVNQETPNDITVNCPPPVSENVCFYADQDAVDAAFDAWRDSFSVSGGAGLVQSPTQAELDALVAPDICGGTVTVNLSASDDCNPEGVSCSSTFQVTPDNEAPEIVDVSDYQLDNCNDDWPAFITTDWTDNCSAGGVGIQSDGGVDDGASADGCIQYRLYTFTITDDCGNSDTETTRVSREYDMTAPEIVDVPDYQLANCNDDWPAFITTDWTDNCSAGGLGIQSDGGVDDGASADGCIQYR</sequence>
<comment type="caution">
    <text evidence="1">The sequence shown here is derived from an EMBL/GenBank/DDBJ whole genome shotgun (WGS) entry which is preliminary data.</text>
</comment>
<reference evidence="2" key="1">
    <citation type="journal article" date="2019" name="Int. J. Syst. Evol. Microbiol.">
        <title>The Global Catalogue of Microorganisms (GCM) 10K type strain sequencing project: providing services to taxonomists for standard genome sequencing and annotation.</title>
        <authorList>
            <consortium name="The Broad Institute Genomics Platform"/>
            <consortium name="The Broad Institute Genome Sequencing Center for Infectious Disease"/>
            <person name="Wu L."/>
            <person name="Ma J."/>
        </authorList>
    </citation>
    <scope>NUCLEOTIDE SEQUENCE [LARGE SCALE GENOMIC DNA]</scope>
    <source>
        <strain evidence="2">KCTC 22671</strain>
    </source>
</reference>
<evidence type="ECO:0000313" key="2">
    <source>
        <dbReference type="Proteomes" id="UP001597534"/>
    </source>
</evidence>
<dbReference type="EMBL" id="JBHUPC010000018">
    <property type="protein sequence ID" value="MFD2892797.1"/>
    <property type="molecule type" value="Genomic_DNA"/>
</dbReference>
<name>A0ABW5YQ02_9FLAO</name>
<organism evidence="1 2">
    <name type="scientific">Flavobacterium chuncheonense</name>
    <dbReference type="NCBI Taxonomy" id="2026653"/>
    <lineage>
        <taxon>Bacteria</taxon>
        <taxon>Pseudomonadati</taxon>
        <taxon>Bacteroidota</taxon>
        <taxon>Flavobacteriia</taxon>
        <taxon>Flavobacteriales</taxon>
        <taxon>Flavobacteriaceae</taxon>
        <taxon>Flavobacterium</taxon>
    </lineage>
</organism>
<proteinExistence type="predicted"/>
<keyword evidence="2" id="KW-1185">Reference proteome</keyword>
<feature type="non-terminal residue" evidence="1">
    <location>
        <position position="792"/>
    </location>
</feature>
<protein>
    <submittedName>
        <fullName evidence="1">Uncharacterized protein</fullName>
    </submittedName>
</protein>